<reference evidence="1 2" key="2">
    <citation type="submission" date="2023-12" db="EMBL/GenBank/DDBJ databases">
        <title>Description of an unclassified Opitutus bacterium of Verrucomicrobiota.</title>
        <authorList>
            <person name="Zhang D.-F."/>
        </authorList>
    </citation>
    <scope>NUCLEOTIDE SEQUENCE [LARGE SCALE GENOMIC DNA]</scope>
    <source>
        <strain evidence="1 2">WL0086</strain>
    </source>
</reference>
<evidence type="ECO:0000313" key="2">
    <source>
        <dbReference type="Proteomes" id="UP000738431"/>
    </source>
</evidence>
<proteinExistence type="predicted"/>
<dbReference type="Pfam" id="PF01263">
    <property type="entry name" value="Aldose_epim"/>
    <property type="match status" value="1"/>
</dbReference>
<dbReference type="RefSeq" id="WP_221032310.1">
    <property type="nucleotide sequence ID" value="NZ_CP139781.1"/>
</dbReference>
<evidence type="ECO:0000313" key="1">
    <source>
        <dbReference type="EMBL" id="WRQ89852.1"/>
    </source>
</evidence>
<organism evidence="1 2">
    <name type="scientific">Actomonas aquatica</name>
    <dbReference type="NCBI Taxonomy" id="2866162"/>
    <lineage>
        <taxon>Bacteria</taxon>
        <taxon>Pseudomonadati</taxon>
        <taxon>Verrucomicrobiota</taxon>
        <taxon>Opitutia</taxon>
        <taxon>Opitutales</taxon>
        <taxon>Opitutaceae</taxon>
        <taxon>Actomonas</taxon>
    </lineage>
</organism>
<keyword evidence="2" id="KW-1185">Reference proteome</keyword>
<reference evidence="1 2" key="1">
    <citation type="submission" date="2021-08" db="EMBL/GenBank/DDBJ databases">
        <authorList>
            <person name="Zhang D."/>
            <person name="Zhang A."/>
            <person name="Wang L."/>
        </authorList>
    </citation>
    <scope>NUCLEOTIDE SEQUENCE [LARGE SCALE GENOMIC DNA]</scope>
    <source>
        <strain evidence="1 2">WL0086</strain>
    </source>
</reference>
<dbReference type="SUPFAM" id="SSF74650">
    <property type="entry name" value="Galactose mutarotase-like"/>
    <property type="match status" value="1"/>
</dbReference>
<dbReference type="InterPro" id="IPR011013">
    <property type="entry name" value="Gal_mutarotase_sf_dom"/>
</dbReference>
<dbReference type="EMBL" id="CP139781">
    <property type="protein sequence ID" value="WRQ89852.1"/>
    <property type="molecule type" value="Genomic_DNA"/>
</dbReference>
<name>A0ABZ1CEL2_9BACT</name>
<dbReference type="InterPro" id="IPR008183">
    <property type="entry name" value="Aldose_1/G6P_1-epimerase"/>
</dbReference>
<dbReference type="Gene3D" id="2.70.98.10">
    <property type="match status" value="1"/>
</dbReference>
<sequence>MQSVPYLGHTIRRWEIGDSTFLAWPERGARLMHWHHQRADGSLREILHWPELTADELGDTTVAKVRGGNPILFPFNARVFDEGEIHFWKDPAGQRRPMPMHGFARQGSFRLESINDRGFIAVLEPTAADAEVYPFDYTFSVKYRFHRQRFTCEFALENHGEERIPWSAGHHFYFAAPWTENQTRDNYMIELPPGETVRQSAVGSLVPGPELPRRSRLSDPELIDAIHVNLAGNTVRFGPIDGSEHVSLTHGTTNPPPADAAFVTWTAAPDVPYYCVEPWMGPPNAPEHGRGLHWVAPGATGRFAVEVAIG</sequence>
<dbReference type="InterPro" id="IPR014718">
    <property type="entry name" value="GH-type_carb-bd"/>
</dbReference>
<protein>
    <submittedName>
        <fullName evidence="1">Aldose epimerase</fullName>
    </submittedName>
</protein>
<gene>
    <name evidence="1" type="ORF">K1X11_010585</name>
</gene>
<dbReference type="Proteomes" id="UP000738431">
    <property type="component" value="Chromosome"/>
</dbReference>
<accession>A0ABZ1CEL2</accession>